<feature type="binding site" evidence="5">
    <location>
        <position position="165"/>
    </location>
    <ligand>
        <name>dimethylallyl phosphate</name>
        <dbReference type="ChEBI" id="CHEBI:88052"/>
    </ligand>
</feature>
<dbReference type="HAMAP" id="MF_01984">
    <property type="entry name" value="ubiX_pad"/>
    <property type="match status" value="1"/>
</dbReference>
<dbReference type="InterPro" id="IPR036551">
    <property type="entry name" value="Flavin_trans-like"/>
</dbReference>
<keyword evidence="8" id="KW-1185">Reference proteome</keyword>
<feature type="binding site" evidence="5">
    <location>
        <position position="35"/>
    </location>
    <ligand>
        <name>FMN</name>
        <dbReference type="ChEBI" id="CHEBI:58210"/>
    </ligand>
</feature>
<dbReference type="EC" id="2.5.1.129" evidence="5"/>
<evidence type="ECO:0000259" key="6">
    <source>
        <dbReference type="Pfam" id="PF02441"/>
    </source>
</evidence>
<evidence type="ECO:0000313" key="8">
    <source>
        <dbReference type="Proteomes" id="UP001295463"/>
    </source>
</evidence>
<proteinExistence type="inferred from homology"/>
<dbReference type="GO" id="GO:0106141">
    <property type="term" value="F:flavin prenyltransferase activity"/>
    <property type="evidence" value="ECO:0007669"/>
    <property type="project" value="UniProtKB-EC"/>
</dbReference>
<protein>
    <recommendedName>
        <fullName evidence="5">Flavin prenyltransferase UbiX</fullName>
        <ecNumber evidence="5">2.5.1.129</ecNumber>
    </recommendedName>
</protein>
<evidence type="ECO:0000256" key="3">
    <source>
        <dbReference type="ARBA" id="ARBA00022643"/>
    </source>
</evidence>
<gene>
    <name evidence="5 7" type="primary">ubiX</name>
    <name evidence="7" type="ORF">GEAMG1_2804</name>
</gene>
<dbReference type="InterPro" id="IPR004507">
    <property type="entry name" value="UbiX-like"/>
</dbReference>
<keyword evidence="2 5" id="KW-0285">Flavoprotein</keyword>
<reference evidence="7 8" key="1">
    <citation type="submission" date="2022-03" db="EMBL/GenBank/DDBJ databases">
        <authorList>
            <person name="Koch H."/>
        </authorList>
    </citation>
    <scope>NUCLEOTIDE SEQUENCE [LARGE SCALE GENOMIC DNA]</scope>
    <source>
        <strain evidence="7 8">G1</strain>
    </source>
</reference>
<evidence type="ECO:0000256" key="2">
    <source>
        <dbReference type="ARBA" id="ARBA00022630"/>
    </source>
</evidence>
<feature type="binding site" evidence="5">
    <location>
        <position position="135"/>
    </location>
    <ligand>
        <name>FMN</name>
        <dbReference type="ChEBI" id="CHEBI:58210"/>
    </ligand>
</feature>
<dbReference type="Proteomes" id="UP001295463">
    <property type="component" value="Chromosome"/>
</dbReference>
<dbReference type="Gene3D" id="3.40.50.1950">
    <property type="entry name" value="Flavin prenyltransferase-like"/>
    <property type="match status" value="1"/>
</dbReference>
<evidence type="ECO:0000256" key="4">
    <source>
        <dbReference type="ARBA" id="ARBA00022679"/>
    </source>
</evidence>
<dbReference type="NCBIfam" id="TIGR00421">
    <property type="entry name" value="ubiX_pad"/>
    <property type="match status" value="1"/>
</dbReference>
<dbReference type="RefSeq" id="WP_305733380.1">
    <property type="nucleotide sequence ID" value="NZ_OW150024.1"/>
</dbReference>
<evidence type="ECO:0000256" key="1">
    <source>
        <dbReference type="ARBA" id="ARBA00022602"/>
    </source>
</evidence>
<keyword evidence="1 5" id="KW-0637">Prenyltransferase</keyword>
<dbReference type="Pfam" id="PF02441">
    <property type="entry name" value="Flavoprotein"/>
    <property type="match status" value="1"/>
</dbReference>
<feature type="domain" description="Flavoprotein" evidence="6">
    <location>
        <begin position="1"/>
        <end position="185"/>
    </location>
</feature>
<feature type="binding site" evidence="5">
    <location>
        <position position="181"/>
    </location>
    <ligand>
        <name>dimethylallyl phosphate</name>
        <dbReference type="ChEBI" id="CHEBI:88052"/>
    </ligand>
</feature>
<accession>A0ABN8HIK9</accession>
<organism evidence="7 8">
    <name type="scientific">Trichlorobacter ammonificans</name>
    <dbReference type="NCBI Taxonomy" id="2916410"/>
    <lineage>
        <taxon>Bacteria</taxon>
        <taxon>Pseudomonadati</taxon>
        <taxon>Thermodesulfobacteriota</taxon>
        <taxon>Desulfuromonadia</taxon>
        <taxon>Geobacterales</taxon>
        <taxon>Geobacteraceae</taxon>
        <taxon>Trichlorobacter</taxon>
    </lineage>
</organism>
<comment type="catalytic activity">
    <reaction evidence="5">
        <text>dimethylallyl phosphate + FMNH2 = prenylated FMNH2 + phosphate</text>
        <dbReference type="Rhea" id="RHEA:37743"/>
        <dbReference type="ChEBI" id="CHEBI:43474"/>
        <dbReference type="ChEBI" id="CHEBI:57618"/>
        <dbReference type="ChEBI" id="CHEBI:87467"/>
        <dbReference type="ChEBI" id="CHEBI:88052"/>
        <dbReference type="EC" id="2.5.1.129"/>
    </reaction>
</comment>
<feature type="binding site" evidence="5">
    <location>
        <begin position="100"/>
        <end position="103"/>
    </location>
    <ligand>
        <name>FMN</name>
        <dbReference type="ChEBI" id="CHEBI:58210"/>
    </ligand>
</feature>
<dbReference type="InterPro" id="IPR003382">
    <property type="entry name" value="Flavoprotein"/>
</dbReference>
<evidence type="ECO:0000313" key="7">
    <source>
        <dbReference type="EMBL" id="CAH2032640.1"/>
    </source>
</evidence>
<keyword evidence="4 5" id="KW-0808">Transferase</keyword>
<comment type="function">
    <text evidence="5">Flavin prenyltransferase that catalyzes the synthesis of the prenylated FMN cofactor (prenyl-FMN) for 4-hydroxy-3-polyprenylbenzoic acid decarboxylase UbiD. The prenyltransferase is metal-independent and links a dimethylallyl moiety from dimethylallyl monophosphate (DMAP) to the flavin N5 and C6 atoms of FMN.</text>
</comment>
<comment type="similarity">
    <text evidence="5">Belongs to the UbiX/PAD1 family.</text>
</comment>
<dbReference type="SUPFAM" id="SSF52507">
    <property type="entry name" value="Homo-oligomeric flavin-containing Cys decarboxylases, HFCD"/>
    <property type="match status" value="1"/>
</dbReference>
<feature type="binding site" evidence="5">
    <location>
        <begin position="9"/>
        <end position="11"/>
    </location>
    <ligand>
        <name>FMN</name>
        <dbReference type="ChEBI" id="CHEBI:58210"/>
    </ligand>
</feature>
<keyword evidence="3 5" id="KW-0288">FMN</keyword>
<comment type="caution">
    <text evidence="5">Lacks conserved residue(s) required for the propagation of feature annotation.</text>
</comment>
<dbReference type="EMBL" id="OW150024">
    <property type="protein sequence ID" value="CAH2032640.1"/>
    <property type="molecule type" value="Genomic_DNA"/>
</dbReference>
<evidence type="ECO:0000256" key="5">
    <source>
        <dbReference type="HAMAP-Rule" id="MF_01984"/>
    </source>
</evidence>
<name>A0ABN8HIK9_9BACT</name>
<sequence length="200" mass="21230">MRILLAITGASGAIYGLRLAEELLKSGVTLTMTASPSGIGVCRFETGVELAGEPGEIARLLTTRWQTSPERLNFRDSADLWAPEASGSAAPDLMIVAPCSMGTLGRIAAGLSGSLIERAADVMLKEARPLILLPRETPLSAIHLENMLRLSQAGARIVPAMPAFYHQPASLDALVDFVVGKVLDQAGVPHTLFKRWGDTA</sequence>